<feature type="domain" description="Glycoside hydrolase family 5" evidence="5">
    <location>
        <begin position="40"/>
        <end position="373"/>
    </location>
</feature>
<dbReference type="RefSeq" id="WP_087132152.1">
    <property type="nucleotide sequence ID" value="NZ_FUKO01000023.1"/>
</dbReference>
<evidence type="ECO:0000313" key="7">
    <source>
        <dbReference type="Proteomes" id="UP000196320"/>
    </source>
</evidence>
<dbReference type="InterPro" id="IPR052066">
    <property type="entry name" value="Glycosphingolipid_Hydrolases"/>
</dbReference>
<dbReference type="InterPro" id="IPR013780">
    <property type="entry name" value="Glyco_hydro_b"/>
</dbReference>
<feature type="signal peptide" evidence="4">
    <location>
        <begin position="1"/>
        <end position="23"/>
    </location>
</feature>
<dbReference type="OrthoDB" id="4771662at2"/>
<feature type="chain" id="PRO_5013226931" evidence="4">
    <location>
        <begin position="24"/>
        <end position="472"/>
    </location>
</feature>
<keyword evidence="7" id="KW-1185">Reference proteome</keyword>
<dbReference type="PROSITE" id="PS00659">
    <property type="entry name" value="GLYCOSYL_HYDROL_F5"/>
    <property type="match status" value="1"/>
</dbReference>
<comment type="similarity">
    <text evidence="3">Belongs to the glycosyl hydrolase 5 (cellulase A) family.</text>
</comment>
<dbReference type="Gene3D" id="2.60.40.1180">
    <property type="entry name" value="Golgi alpha-mannosidase II"/>
    <property type="match status" value="1"/>
</dbReference>
<dbReference type="PANTHER" id="PTHR31308:SF3">
    <property type="entry name" value="ENDOGLYCOCERAMIDASE"/>
    <property type="match status" value="1"/>
</dbReference>
<keyword evidence="2 3" id="KW-0326">Glycosidase</keyword>
<evidence type="ECO:0000259" key="5">
    <source>
        <dbReference type="Pfam" id="PF00150"/>
    </source>
</evidence>
<evidence type="ECO:0000313" key="6">
    <source>
        <dbReference type="EMBL" id="SJN39060.1"/>
    </source>
</evidence>
<dbReference type="Pfam" id="PF00150">
    <property type="entry name" value="Cellulase"/>
    <property type="match status" value="1"/>
</dbReference>
<dbReference type="PANTHER" id="PTHR31308">
    <property type="match status" value="1"/>
</dbReference>
<dbReference type="InterPro" id="IPR018087">
    <property type="entry name" value="Glyco_hydro_5_CS"/>
</dbReference>
<dbReference type="InterPro" id="IPR001547">
    <property type="entry name" value="Glyco_hydro_5"/>
</dbReference>
<gene>
    <name evidence="6" type="ORF">FM104_10330</name>
</gene>
<keyword evidence="4" id="KW-0732">Signal</keyword>
<dbReference type="EMBL" id="FUKO01000023">
    <property type="protein sequence ID" value="SJN39060.1"/>
    <property type="molecule type" value="Genomic_DNA"/>
</dbReference>
<organism evidence="6 7">
    <name type="scientific">Microbacterium esteraromaticum</name>
    <dbReference type="NCBI Taxonomy" id="57043"/>
    <lineage>
        <taxon>Bacteria</taxon>
        <taxon>Bacillati</taxon>
        <taxon>Actinomycetota</taxon>
        <taxon>Actinomycetes</taxon>
        <taxon>Micrococcales</taxon>
        <taxon>Microbacteriaceae</taxon>
        <taxon>Microbacterium</taxon>
    </lineage>
</organism>
<dbReference type="Proteomes" id="UP000196320">
    <property type="component" value="Unassembled WGS sequence"/>
</dbReference>
<dbReference type="Gene3D" id="3.20.20.80">
    <property type="entry name" value="Glycosidases"/>
    <property type="match status" value="1"/>
</dbReference>
<evidence type="ECO:0000256" key="1">
    <source>
        <dbReference type="ARBA" id="ARBA00022801"/>
    </source>
</evidence>
<sequence>MRSPSRWQLTGALVIIVAVGAAASSTRVAPEATTQFITDAAGRDLVQHGFSTAGSAKGSPDGLPDFTVQDLDREHVDMGTNFVRFLISWRAVEPEKGVIDEGYLDAVEERVGWYADRGYHVMLDMHQDLWGSAITPSGTSGNGAPAWATHLDELPVEVGDMWELVYLEPGTIRAFDNFWNTTGAHPELTDHYVSAWKAVAEHFADNDAVVAYDLMNEPYGGTLQGVAFESGPLTTLYQRATDAIREVDQSTWVCVEPQAFGFNWGLPSALGAIDDARDGDPRIAFCPHLYPLPMDLGEGFAGSSKGLVEGTVTQWTFNVLRTAEVLGKGEGAVPVILGEFGLDTTSEGAEEYVRLVYETADAAGMGVAYWSRDAGSWGPYETDGTARTLVDWLVRPYPRAVAGLQSWESEPKKLTFTVGDVDAGKGSAEVYLPPTVFTAKPKVDGGQVRSWDAASGILTLTVPTDATVTITP</sequence>
<dbReference type="InterPro" id="IPR017853">
    <property type="entry name" value="GH"/>
</dbReference>
<dbReference type="SUPFAM" id="SSF51445">
    <property type="entry name" value="(Trans)glycosidases"/>
    <property type="match status" value="1"/>
</dbReference>
<protein>
    <submittedName>
        <fullName evidence="6">Endoglycoceramidase II</fullName>
        <ecNumber evidence="6">3.2.1.123</ecNumber>
    </submittedName>
</protein>
<evidence type="ECO:0000256" key="2">
    <source>
        <dbReference type="ARBA" id="ARBA00023295"/>
    </source>
</evidence>
<dbReference type="GO" id="GO:0047876">
    <property type="term" value="F:endoglycosylceramidase activity"/>
    <property type="evidence" value="ECO:0007669"/>
    <property type="project" value="UniProtKB-EC"/>
</dbReference>
<proteinExistence type="inferred from homology"/>
<dbReference type="AlphaFoldDB" id="A0A1R4K3X2"/>
<dbReference type="GO" id="GO:0000272">
    <property type="term" value="P:polysaccharide catabolic process"/>
    <property type="evidence" value="ECO:0007669"/>
    <property type="project" value="InterPro"/>
</dbReference>
<name>A0A1R4K3X2_9MICO</name>
<dbReference type="EC" id="3.2.1.123" evidence="6"/>
<keyword evidence="1 3" id="KW-0378">Hydrolase</keyword>
<reference evidence="6 7" key="1">
    <citation type="submission" date="2017-02" db="EMBL/GenBank/DDBJ databases">
        <authorList>
            <person name="Peterson S.W."/>
        </authorList>
    </citation>
    <scope>NUCLEOTIDE SEQUENCE [LARGE SCALE GENOMIC DNA]</scope>
    <source>
        <strain evidence="6 7">B Mb 05.01</strain>
    </source>
</reference>
<evidence type="ECO:0000256" key="4">
    <source>
        <dbReference type="SAM" id="SignalP"/>
    </source>
</evidence>
<accession>A0A1R4K3X2</accession>
<evidence type="ECO:0000256" key="3">
    <source>
        <dbReference type="RuleBase" id="RU361153"/>
    </source>
</evidence>